<dbReference type="UniPathway" id="UPA00973"/>
<dbReference type="InterPro" id="IPR007691">
    <property type="entry name" value="LpxD"/>
</dbReference>
<dbReference type="GO" id="GO:0016410">
    <property type="term" value="F:N-acyltransferase activity"/>
    <property type="evidence" value="ECO:0007669"/>
    <property type="project" value="InterPro"/>
</dbReference>
<dbReference type="NCBIfam" id="NF002060">
    <property type="entry name" value="PRK00892.1"/>
    <property type="match status" value="1"/>
</dbReference>
<dbReference type="Pfam" id="PF00132">
    <property type="entry name" value="Hexapep"/>
    <property type="match status" value="1"/>
</dbReference>
<keyword evidence="1 7" id="KW-0444">Lipid biosynthesis</keyword>
<comment type="caution">
    <text evidence="9">The sequence shown here is derived from an EMBL/GenBank/DDBJ whole genome shotgun (WGS) entry which is preliminary data.</text>
</comment>
<feature type="active site" description="Proton acceptor" evidence="7">
    <location>
        <position position="238"/>
    </location>
</feature>
<dbReference type="SUPFAM" id="SSF51161">
    <property type="entry name" value="Trimeric LpxA-like enzymes"/>
    <property type="match status" value="1"/>
</dbReference>
<keyword evidence="3 7" id="KW-0808">Transferase</keyword>
<reference evidence="9" key="1">
    <citation type="journal article" date="2020" name="mSystems">
        <title>Genome- and Community-Level Interaction Insights into Carbon Utilization and Element Cycling Functions of Hydrothermarchaeota in Hydrothermal Sediment.</title>
        <authorList>
            <person name="Zhou Z."/>
            <person name="Liu Y."/>
            <person name="Xu W."/>
            <person name="Pan J."/>
            <person name="Luo Z.H."/>
            <person name="Li M."/>
        </authorList>
    </citation>
    <scope>NUCLEOTIDE SEQUENCE [LARGE SCALE GENOMIC DNA]</scope>
    <source>
        <strain evidence="9">HyVt-533</strain>
    </source>
</reference>
<comment type="pathway">
    <text evidence="7">Bacterial outer membrane biogenesis; LPS lipid A biosynthesis.</text>
</comment>
<keyword evidence="6 7" id="KW-0012">Acyltransferase</keyword>
<proteinExistence type="inferred from homology"/>
<dbReference type="InterPro" id="IPR001451">
    <property type="entry name" value="Hexapep"/>
</dbReference>
<dbReference type="NCBIfam" id="TIGR01853">
    <property type="entry name" value="lipid_A_lpxD"/>
    <property type="match status" value="1"/>
</dbReference>
<evidence type="ECO:0000256" key="6">
    <source>
        <dbReference type="ARBA" id="ARBA00023315"/>
    </source>
</evidence>
<dbReference type="GO" id="GO:0016020">
    <property type="term" value="C:membrane"/>
    <property type="evidence" value="ECO:0007669"/>
    <property type="project" value="GOC"/>
</dbReference>
<keyword evidence="5 7" id="KW-0443">Lipid metabolism</keyword>
<dbReference type="EMBL" id="DROK01000045">
    <property type="protein sequence ID" value="HHI96524.1"/>
    <property type="molecule type" value="Genomic_DNA"/>
</dbReference>
<dbReference type="HAMAP" id="MF_00523">
    <property type="entry name" value="LpxD"/>
    <property type="match status" value="1"/>
</dbReference>
<gene>
    <name evidence="7 9" type="primary">lpxD</name>
    <name evidence="9" type="ORF">ENJ96_01580</name>
</gene>
<comment type="function">
    <text evidence="7">Catalyzes the N-acylation of UDP-3-O-acylglucosamine using 3-hydroxyacyl-ACP as the acyl donor. Is involved in the biosynthesis of lipid A, a phosphorylated glycolipid that anchors the lipopolysaccharide to the outer membrane of the cell.</text>
</comment>
<feature type="domain" description="UDP-3-O-[3-hydroxymyristoyl] glucosamine N-acyltransferase non-repeat region" evidence="8">
    <location>
        <begin position="20"/>
        <end position="86"/>
    </location>
</feature>
<evidence type="ECO:0000256" key="2">
    <source>
        <dbReference type="ARBA" id="ARBA00022556"/>
    </source>
</evidence>
<dbReference type="Proteomes" id="UP000886101">
    <property type="component" value="Unassembled WGS sequence"/>
</dbReference>
<comment type="catalytic activity">
    <reaction evidence="7">
        <text>a UDP-3-O-[(3R)-3-hydroxyacyl]-alpha-D-glucosamine + a (3R)-hydroxyacyl-[ACP] = a UDP-2-N,3-O-bis[(3R)-3-hydroxyacyl]-alpha-D-glucosamine + holo-[ACP] + H(+)</text>
        <dbReference type="Rhea" id="RHEA:53836"/>
        <dbReference type="Rhea" id="RHEA-COMP:9685"/>
        <dbReference type="Rhea" id="RHEA-COMP:9945"/>
        <dbReference type="ChEBI" id="CHEBI:15378"/>
        <dbReference type="ChEBI" id="CHEBI:64479"/>
        <dbReference type="ChEBI" id="CHEBI:78827"/>
        <dbReference type="ChEBI" id="CHEBI:137740"/>
        <dbReference type="ChEBI" id="CHEBI:137748"/>
        <dbReference type="EC" id="2.3.1.191"/>
    </reaction>
</comment>
<protein>
    <recommendedName>
        <fullName evidence="7">UDP-3-O-acylglucosamine N-acyltransferase</fullName>
        <ecNumber evidence="7">2.3.1.191</ecNumber>
    </recommendedName>
</protein>
<keyword evidence="4 7" id="KW-0677">Repeat</keyword>
<accession>A0A7V5U1W6</accession>
<evidence type="ECO:0000256" key="4">
    <source>
        <dbReference type="ARBA" id="ARBA00022737"/>
    </source>
</evidence>
<name>A0A7V5U1W6_9BACT</name>
<dbReference type="Gene3D" id="3.40.1390.10">
    <property type="entry name" value="MurE/MurF, N-terminal domain"/>
    <property type="match status" value="1"/>
</dbReference>
<dbReference type="PANTHER" id="PTHR43378">
    <property type="entry name" value="UDP-3-O-ACYLGLUCOSAMINE N-ACYLTRANSFERASE"/>
    <property type="match status" value="1"/>
</dbReference>
<dbReference type="AlphaFoldDB" id="A0A7V5U1W6"/>
<dbReference type="EC" id="2.3.1.191" evidence="7"/>
<evidence type="ECO:0000256" key="3">
    <source>
        <dbReference type="ARBA" id="ARBA00022679"/>
    </source>
</evidence>
<organism evidence="9">
    <name type="scientific">Thermodesulfatator atlanticus</name>
    <dbReference type="NCBI Taxonomy" id="501497"/>
    <lineage>
        <taxon>Bacteria</taxon>
        <taxon>Pseudomonadati</taxon>
        <taxon>Thermodesulfobacteriota</taxon>
        <taxon>Thermodesulfobacteria</taxon>
        <taxon>Thermodesulfobacteriales</taxon>
        <taxon>Thermodesulfatatoraceae</taxon>
        <taxon>Thermodesulfatator</taxon>
    </lineage>
</organism>
<evidence type="ECO:0000259" key="8">
    <source>
        <dbReference type="Pfam" id="PF04613"/>
    </source>
</evidence>
<dbReference type="Gene3D" id="2.160.10.10">
    <property type="entry name" value="Hexapeptide repeat proteins"/>
    <property type="match status" value="1"/>
</dbReference>
<keyword evidence="2 7" id="KW-0441">Lipid A biosynthesis</keyword>
<evidence type="ECO:0000313" key="9">
    <source>
        <dbReference type="EMBL" id="HHI96524.1"/>
    </source>
</evidence>
<dbReference type="CDD" id="cd03352">
    <property type="entry name" value="LbH_LpxD"/>
    <property type="match status" value="1"/>
</dbReference>
<sequence length="348" mass="37353">MPYKLSELAHLLKATWSGQDVEINGVNALAYAQEGEISFVESPRFLEEAKASKASALIVSPALKEKLVNRNLLVVPNPRVALAKIAWLFYREPRPEPGISPLAFVAEGAEIHESASVLPFVYVGKGARIEAGVILYPGVFVGEEVFIGRESIIYPNAVLYPRTRIGQRVIIHAGAVIGADGFGFAFDGEKHLKIPHFGHVEIEDEVEIGANTAVDRATFGVTLIKKGAKLDNLIQVAHNVEIGQASVLAAQVGLTGSVRIGNYVMIGGQAGINNQVGDQALIAAKAGVAKPVPPKTAVAGAPAIEIGKWRRCVAAYERLPEILKEIRELSRRLAVLEEALNGRKDPQS</sequence>
<dbReference type="InterPro" id="IPR018357">
    <property type="entry name" value="Hexapep_transf_CS"/>
</dbReference>
<evidence type="ECO:0000256" key="1">
    <source>
        <dbReference type="ARBA" id="ARBA00022516"/>
    </source>
</evidence>
<dbReference type="InterPro" id="IPR020573">
    <property type="entry name" value="UDP_GlcNAc_AcTrfase_non-rep"/>
</dbReference>
<comment type="subunit">
    <text evidence="7">Homotrimer.</text>
</comment>
<comment type="similarity">
    <text evidence="7">Belongs to the transferase hexapeptide repeat family. LpxD subfamily.</text>
</comment>
<dbReference type="PANTHER" id="PTHR43378:SF2">
    <property type="entry name" value="UDP-3-O-ACYLGLUCOSAMINE N-ACYLTRANSFERASE 1, MITOCHONDRIAL-RELATED"/>
    <property type="match status" value="1"/>
</dbReference>
<evidence type="ECO:0000256" key="7">
    <source>
        <dbReference type="HAMAP-Rule" id="MF_00523"/>
    </source>
</evidence>
<dbReference type="PROSITE" id="PS00101">
    <property type="entry name" value="HEXAPEP_TRANSFERASES"/>
    <property type="match status" value="1"/>
</dbReference>
<dbReference type="InterPro" id="IPR011004">
    <property type="entry name" value="Trimer_LpxA-like_sf"/>
</dbReference>
<evidence type="ECO:0000256" key="5">
    <source>
        <dbReference type="ARBA" id="ARBA00023098"/>
    </source>
</evidence>
<dbReference type="Pfam" id="PF04613">
    <property type="entry name" value="LpxD"/>
    <property type="match status" value="1"/>
</dbReference>
<dbReference type="GO" id="GO:0009245">
    <property type="term" value="P:lipid A biosynthetic process"/>
    <property type="evidence" value="ECO:0007669"/>
    <property type="project" value="UniProtKB-UniRule"/>
</dbReference>
<dbReference type="GO" id="GO:0103118">
    <property type="term" value="F:UDP-3-O-[(3R)-3-hydroxyacyl]-glucosamine N-acyltransferase activity"/>
    <property type="evidence" value="ECO:0007669"/>
    <property type="project" value="UniProtKB-EC"/>
</dbReference>